<dbReference type="InterPro" id="IPR018712">
    <property type="entry name" value="Tle1-like_cat"/>
</dbReference>
<dbReference type="RefSeq" id="WP_281913933.1">
    <property type="nucleotide sequence ID" value="NZ_AP026966.1"/>
</dbReference>
<evidence type="ECO:0000313" key="2">
    <source>
        <dbReference type="EMBL" id="BDT58529.1"/>
    </source>
</evidence>
<evidence type="ECO:0000313" key="3">
    <source>
        <dbReference type="Proteomes" id="UP001163336"/>
    </source>
</evidence>
<dbReference type="PANTHER" id="PTHR33840:SF1">
    <property type="entry name" value="TLE1 PHOSPHOLIPASE DOMAIN-CONTAINING PROTEIN"/>
    <property type="match status" value="1"/>
</dbReference>
<evidence type="ECO:0000259" key="1">
    <source>
        <dbReference type="Pfam" id="PF09994"/>
    </source>
</evidence>
<proteinExistence type="predicted"/>
<organism evidence="2 3">
    <name type="scientific">Massilia varians</name>
    <dbReference type="NCBI Taxonomy" id="457921"/>
    <lineage>
        <taxon>Bacteria</taxon>
        <taxon>Pseudomonadati</taxon>
        <taxon>Pseudomonadota</taxon>
        <taxon>Betaproteobacteria</taxon>
        <taxon>Burkholderiales</taxon>
        <taxon>Oxalobacteraceae</taxon>
        <taxon>Telluria group</taxon>
        <taxon>Massilia</taxon>
    </lineage>
</organism>
<accession>A0ABM8C5N3</accession>
<protein>
    <recommendedName>
        <fullName evidence="1">T6SS Phospholipase effector Tle1-like catalytic domain-containing protein</fullName>
    </recommendedName>
</protein>
<dbReference type="EMBL" id="AP026966">
    <property type="protein sequence ID" value="BDT58529.1"/>
    <property type="molecule type" value="Genomic_DNA"/>
</dbReference>
<reference evidence="2" key="1">
    <citation type="submission" date="2022-11" db="EMBL/GenBank/DDBJ databases">
        <title>Isolation and characterization of PLA-degrading bacterium Massilia sp. from Antarctic soil.</title>
        <authorList>
            <person name="Sato K."/>
            <person name="Gomez-Fuentes C."/>
            <person name="Ahmad S.A."/>
            <person name="Zulkharnain A."/>
        </authorList>
    </citation>
    <scope>NUCLEOTIDE SEQUENCE</scope>
    <source>
        <strain evidence="2">N-3</strain>
    </source>
</reference>
<name>A0ABM8C5N3_9BURK</name>
<keyword evidence="3" id="KW-1185">Reference proteome</keyword>
<dbReference type="Pfam" id="PF09994">
    <property type="entry name" value="T6SS_Tle1-like_cat"/>
    <property type="match status" value="1"/>
</dbReference>
<feature type="domain" description="T6SS Phospholipase effector Tle1-like catalytic" evidence="1">
    <location>
        <begin position="238"/>
        <end position="361"/>
    </location>
</feature>
<dbReference type="PANTHER" id="PTHR33840">
    <property type="match status" value="1"/>
</dbReference>
<dbReference type="Proteomes" id="UP001163336">
    <property type="component" value="Chromosome"/>
</dbReference>
<sequence>MKRADVIIAPTRGAPISGIKRIVPDYDCDFKKCEVTLNIGLFFDGTRNNKDRDSRNYGESNIARLHDAYLGAKEMGYYPIYVPGVGTPFPDIGEHEESVMGAGCAFGCEERVIFGLLAVFNALHRRCFNSLMFDEGAVLALCRNGRNVTDADDRDCLAKLGTRSGLLQAALSNDSDRRAFLTRQAQLLEAKLKGRKPRVVECFLDVFGFSRGAAEARVFCHWLDELLVGGRLAGVPLRFRFVGLIDTVASAGFWSGTSALLANSTGGHGAWASGGSLRVPASVPNCVHMIAMHELRRNFPLDEIGVDGKLPAGWSQHAYPGSHSDVGGGYRPGELGISVGDHPRHGDSLKLSQIPLNHMFDCAVAAGAPMKKPKIKSGAHDPFAIHPDLAKAYDEFLAQATLAPRPMYEWLQPYLNWRWQMRNHFHTTNQVKRASQSDREILLAFNKSLINDAAAMLRSAAMGLGQRTLAVVKDVFNTGARKDLVTTSALDPEAREVFARAQRATATPPSFAALFDGYVHDSLAGFNSPTLELTGYWRYRKIFLGNDEALIAANQDADAARNVA</sequence>
<gene>
    <name evidence="2" type="ORF">MasN3_20230</name>
</gene>